<organism evidence="2 3">
    <name type="scientific">Bagarius yarrelli</name>
    <name type="common">Goonch</name>
    <name type="synonym">Bagrus yarrelli</name>
    <dbReference type="NCBI Taxonomy" id="175774"/>
    <lineage>
        <taxon>Eukaryota</taxon>
        <taxon>Metazoa</taxon>
        <taxon>Chordata</taxon>
        <taxon>Craniata</taxon>
        <taxon>Vertebrata</taxon>
        <taxon>Euteleostomi</taxon>
        <taxon>Actinopterygii</taxon>
        <taxon>Neopterygii</taxon>
        <taxon>Teleostei</taxon>
        <taxon>Ostariophysi</taxon>
        <taxon>Siluriformes</taxon>
        <taxon>Sisoridae</taxon>
        <taxon>Sisorinae</taxon>
        <taxon>Bagarius</taxon>
    </lineage>
</organism>
<comment type="caution">
    <text evidence="2">The sequence shown here is derived from an EMBL/GenBank/DDBJ whole genome shotgun (WGS) entry which is preliminary data.</text>
</comment>
<keyword evidence="1" id="KW-0732">Signal</keyword>
<sequence length="53" mass="6299">MRNLWMISILCLTVFLSGERHRSKTRASDYDEKQQDARCDDAKLIILQNDDER</sequence>
<accession>A0A556TP94</accession>
<keyword evidence="3" id="KW-1185">Reference proteome</keyword>
<protein>
    <submittedName>
        <fullName evidence="2">Uncharacterized protein</fullName>
    </submittedName>
</protein>
<feature type="chain" id="PRO_5021784599" evidence="1">
    <location>
        <begin position="19"/>
        <end position="53"/>
    </location>
</feature>
<reference evidence="2 3" key="1">
    <citation type="journal article" date="2019" name="Genome Biol. Evol.">
        <title>Whole-Genome Sequencing of the Giant Devil Catfish, Bagarius yarrelli.</title>
        <authorList>
            <person name="Jiang W."/>
            <person name="Lv Y."/>
            <person name="Cheng L."/>
            <person name="Yang K."/>
            <person name="Chao B."/>
            <person name="Wang X."/>
            <person name="Li Y."/>
            <person name="Pan X."/>
            <person name="You X."/>
            <person name="Zhang Y."/>
            <person name="Yang J."/>
            <person name="Li J."/>
            <person name="Zhang X."/>
            <person name="Liu S."/>
            <person name="Sun C."/>
            <person name="Yang J."/>
            <person name="Shi Q."/>
        </authorList>
    </citation>
    <scope>NUCLEOTIDE SEQUENCE [LARGE SCALE GENOMIC DNA]</scope>
    <source>
        <strain evidence="2">JWS20170419001</strain>
        <tissue evidence="2">Muscle</tissue>
    </source>
</reference>
<proteinExistence type="predicted"/>
<dbReference type="Proteomes" id="UP000319801">
    <property type="component" value="Unassembled WGS sequence"/>
</dbReference>
<evidence type="ECO:0000313" key="2">
    <source>
        <dbReference type="EMBL" id="TSK31333.1"/>
    </source>
</evidence>
<gene>
    <name evidence="2" type="ORF">Baya_3443</name>
</gene>
<dbReference type="AlphaFoldDB" id="A0A556TP94"/>
<evidence type="ECO:0000256" key="1">
    <source>
        <dbReference type="SAM" id="SignalP"/>
    </source>
</evidence>
<evidence type="ECO:0000313" key="3">
    <source>
        <dbReference type="Proteomes" id="UP000319801"/>
    </source>
</evidence>
<name>A0A556TP94_BAGYA</name>
<dbReference type="EMBL" id="VCAZ01000009">
    <property type="protein sequence ID" value="TSK31333.1"/>
    <property type="molecule type" value="Genomic_DNA"/>
</dbReference>
<feature type="signal peptide" evidence="1">
    <location>
        <begin position="1"/>
        <end position="18"/>
    </location>
</feature>